<organism evidence="5 6">
    <name type="scientific">Dawidia cretensis</name>
    <dbReference type="NCBI Taxonomy" id="2782350"/>
    <lineage>
        <taxon>Bacteria</taxon>
        <taxon>Pseudomonadati</taxon>
        <taxon>Bacteroidota</taxon>
        <taxon>Cytophagia</taxon>
        <taxon>Cytophagales</taxon>
        <taxon>Chryseotaleaceae</taxon>
        <taxon>Dawidia</taxon>
    </lineage>
</organism>
<keyword evidence="4" id="KW-0732">Signal</keyword>
<dbReference type="Gene3D" id="3.80.10.10">
    <property type="entry name" value="Ribonuclease Inhibitor"/>
    <property type="match status" value="1"/>
</dbReference>
<dbReference type="InterPro" id="IPR050836">
    <property type="entry name" value="SDS22/Internalin_LRR"/>
</dbReference>
<dbReference type="PANTHER" id="PTHR46652:SF3">
    <property type="entry name" value="LEUCINE-RICH REPEAT-CONTAINING PROTEIN 9"/>
    <property type="match status" value="1"/>
</dbReference>
<sequence length="576" mass="64575">MKRNKLWLITVFLLLVFVAPVEAQQKKPAKKGQTTKKGQQPAKKTTPTTAPKKQDTKTAPPPDVTAKPVDATGHEAKVRDMVAFLEYVLNTLGSSETLARDKDVLVTQSYNKIFRDGKVQIEDDLDADRKVITNKDVQAYLKDVDFFFDDVKFEFTIDEIQQKTLAGDKLFYKVTLRRNMKGTTVAGKAVNSTLKRFVEINYNPDDQDLKIVSIYTNEFNEKGALLEWWNQLSYEWQAIFTRKLGLADSVTMSDIKTITAIESLDLSRNSYIQNIEPLAALVGLRTLDLSNTFVTDISPIRNLTELVDLNLAHTGVADLTPLKYAENLQRLNFGYTKVRDLAALERMTRLEFLEMENLEADDFTVLSKLTSLKQLDVSGTTLAQSTVLEPLVNLQELNLSQTALTDLGGLKSMKKLMILRLDSTRHADFTPLSSLEGLKTLYVNYTPVATLAPLDALTHLEKVYCDHTAINRVAADAFIAANPGVLVIFDSEDLKGWWDTLPAVWQKIFRDAARTAAEPGKEELARITTLDSINLGGNAQIRSLDPLEKLTKLKVVIAAKTSIRDLMPLQDHQEIH</sequence>
<dbReference type="Pfam" id="PF12799">
    <property type="entry name" value="LRR_4"/>
    <property type="match status" value="1"/>
</dbReference>
<feature type="chain" id="PRO_5042948159" evidence="4">
    <location>
        <begin position="24"/>
        <end position="576"/>
    </location>
</feature>
<feature type="region of interest" description="Disordered" evidence="3">
    <location>
        <begin position="26"/>
        <end position="72"/>
    </location>
</feature>
<dbReference type="InterPro" id="IPR032675">
    <property type="entry name" value="LRR_dom_sf"/>
</dbReference>
<dbReference type="PANTHER" id="PTHR46652">
    <property type="entry name" value="LEUCINE-RICH REPEAT AND IQ DOMAIN-CONTAINING PROTEIN 1-RELATED"/>
    <property type="match status" value="1"/>
</dbReference>
<keyword evidence="2" id="KW-0677">Repeat</keyword>
<keyword evidence="6" id="KW-1185">Reference proteome</keyword>
<dbReference type="SUPFAM" id="SSF52058">
    <property type="entry name" value="L domain-like"/>
    <property type="match status" value="1"/>
</dbReference>
<dbReference type="AlphaFoldDB" id="A0AAP2E1X9"/>
<name>A0AAP2E1X9_9BACT</name>
<comment type="caution">
    <text evidence="5">The sequence shown here is derived from an EMBL/GenBank/DDBJ whole genome shotgun (WGS) entry which is preliminary data.</text>
</comment>
<dbReference type="PROSITE" id="PS51450">
    <property type="entry name" value="LRR"/>
    <property type="match status" value="2"/>
</dbReference>
<evidence type="ECO:0000256" key="4">
    <source>
        <dbReference type="SAM" id="SignalP"/>
    </source>
</evidence>
<feature type="signal peptide" evidence="4">
    <location>
        <begin position="1"/>
        <end position="23"/>
    </location>
</feature>
<evidence type="ECO:0000313" key="6">
    <source>
        <dbReference type="Proteomes" id="UP001319080"/>
    </source>
</evidence>
<keyword evidence="1" id="KW-0433">Leucine-rich repeat</keyword>
<evidence type="ECO:0000256" key="3">
    <source>
        <dbReference type="SAM" id="MobiDB-lite"/>
    </source>
</evidence>
<evidence type="ECO:0000256" key="2">
    <source>
        <dbReference type="ARBA" id="ARBA00022737"/>
    </source>
</evidence>
<protein>
    <submittedName>
        <fullName evidence="5">Leucine-rich repeat domain-containing protein</fullName>
    </submittedName>
</protein>
<proteinExistence type="predicted"/>
<dbReference type="EMBL" id="JAHESE010000019">
    <property type="protein sequence ID" value="MBT1710137.1"/>
    <property type="molecule type" value="Genomic_DNA"/>
</dbReference>
<accession>A0AAP2E1X9</accession>
<evidence type="ECO:0000256" key="1">
    <source>
        <dbReference type="ARBA" id="ARBA00022614"/>
    </source>
</evidence>
<dbReference type="RefSeq" id="WP_254085714.1">
    <property type="nucleotide sequence ID" value="NZ_JAHESE010000019.1"/>
</dbReference>
<feature type="compositionally biased region" description="Low complexity" evidence="3">
    <location>
        <begin position="35"/>
        <end position="51"/>
    </location>
</feature>
<reference evidence="5 6" key="1">
    <citation type="submission" date="2021-05" db="EMBL/GenBank/DDBJ databases">
        <title>A Polyphasic approach of four new species of the genus Ohtaekwangia: Ohtaekwangia histidinii sp. nov., Ohtaekwangia cretensis sp. nov., Ohtaekwangia indiensis sp. nov., Ohtaekwangia reichenbachii sp. nov. from diverse environment.</title>
        <authorList>
            <person name="Octaviana S."/>
        </authorList>
    </citation>
    <scope>NUCLEOTIDE SEQUENCE [LARGE SCALE GENOMIC DNA]</scope>
    <source>
        <strain evidence="5 6">PWU5</strain>
    </source>
</reference>
<gene>
    <name evidence="5" type="ORF">KK062_17960</name>
</gene>
<dbReference type="Proteomes" id="UP001319080">
    <property type="component" value="Unassembled WGS sequence"/>
</dbReference>
<feature type="non-terminal residue" evidence="5">
    <location>
        <position position="576"/>
    </location>
</feature>
<dbReference type="InterPro" id="IPR025875">
    <property type="entry name" value="Leu-rich_rpt_4"/>
</dbReference>
<dbReference type="InterPro" id="IPR001611">
    <property type="entry name" value="Leu-rich_rpt"/>
</dbReference>
<evidence type="ECO:0000313" key="5">
    <source>
        <dbReference type="EMBL" id="MBT1710137.1"/>
    </source>
</evidence>